<dbReference type="InterPro" id="IPR016162">
    <property type="entry name" value="Ald_DH_N"/>
</dbReference>
<dbReference type="Ensembl" id="ENSMUNT00000025821.1">
    <property type="protein sequence ID" value="ENSMUNP00000030436.1"/>
    <property type="gene ID" value="ENSMUNG00000019862.1"/>
</dbReference>
<dbReference type="InterPro" id="IPR016161">
    <property type="entry name" value="Ald_DH/histidinol_DH"/>
</dbReference>
<name>A0A8V5GPR4_MELUD</name>
<dbReference type="Pfam" id="PF00171">
    <property type="entry name" value="Aldedh"/>
    <property type="match status" value="1"/>
</dbReference>
<dbReference type="Gene3D" id="3.40.309.10">
    <property type="entry name" value="Aldehyde Dehydrogenase, Chain A, domain 2"/>
    <property type="match status" value="1"/>
</dbReference>
<evidence type="ECO:0000313" key="3">
    <source>
        <dbReference type="Proteomes" id="UP000694405"/>
    </source>
</evidence>
<reference evidence="2" key="2">
    <citation type="submission" date="2025-08" db="UniProtKB">
        <authorList>
            <consortium name="Ensembl"/>
        </authorList>
    </citation>
    <scope>IDENTIFICATION</scope>
</reference>
<accession>A0A8V5GPR4</accession>
<dbReference type="AlphaFoldDB" id="A0A8V5GPR4"/>
<protein>
    <recommendedName>
        <fullName evidence="1">Aldehyde dehydrogenase domain-containing protein</fullName>
    </recommendedName>
</protein>
<gene>
    <name evidence="2" type="primary">LOC117437765</name>
</gene>
<dbReference type="InterPro" id="IPR016163">
    <property type="entry name" value="Ald_DH_C"/>
</dbReference>
<dbReference type="InterPro" id="IPR015590">
    <property type="entry name" value="Aldehyde_DH_dom"/>
</dbReference>
<reference evidence="2" key="3">
    <citation type="submission" date="2025-09" db="UniProtKB">
        <authorList>
            <consortium name="Ensembl"/>
        </authorList>
    </citation>
    <scope>IDENTIFICATION</scope>
</reference>
<organism evidence="2 3">
    <name type="scientific">Melopsittacus undulatus</name>
    <name type="common">Budgerigar</name>
    <name type="synonym">Psittacus undulatus</name>
    <dbReference type="NCBI Taxonomy" id="13146"/>
    <lineage>
        <taxon>Eukaryota</taxon>
        <taxon>Metazoa</taxon>
        <taxon>Chordata</taxon>
        <taxon>Craniata</taxon>
        <taxon>Vertebrata</taxon>
        <taxon>Euteleostomi</taxon>
        <taxon>Archelosauria</taxon>
        <taxon>Archosauria</taxon>
        <taxon>Dinosauria</taxon>
        <taxon>Saurischia</taxon>
        <taxon>Theropoda</taxon>
        <taxon>Coelurosauria</taxon>
        <taxon>Aves</taxon>
        <taxon>Neognathae</taxon>
        <taxon>Neoaves</taxon>
        <taxon>Telluraves</taxon>
        <taxon>Australaves</taxon>
        <taxon>Psittaciformes</taxon>
        <taxon>Psittaculidae</taxon>
        <taxon>Melopsittacus</taxon>
    </lineage>
</organism>
<dbReference type="PANTHER" id="PTHR11699">
    <property type="entry name" value="ALDEHYDE DEHYDROGENASE-RELATED"/>
    <property type="match status" value="1"/>
</dbReference>
<evidence type="ECO:0000313" key="2">
    <source>
        <dbReference type="Ensembl" id="ENSMUNP00000030436.1"/>
    </source>
</evidence>
<proteinExistence type="predicted"/>
<keyword evidence="3" id="KW-1185">Reference proteome</keyword>
<dbReference type="Proteomes" id="UP000694405">
    <property type="component" value="Chromosome 27"/>
</dbReference>
<evidence type="ECO:0000259" key="1">
    <source>
        <dbReference type="Pfam" id="PF00171"/>
    </source>
</evidence>
<dbReference type="SUPFAM" id="SSF53720">
    <property type="entry name" value="ALDH-like"/>
    <property type="match status" value="2"/>
</dbReference>
<dbReference type="Gene3D" id="3.40.605.10">
    <property type="entry name" value="Aldehyde Dehydrogenase, Chain A, domain 1"/>
    <property type="match status" value="2"/>
</dbReference>
<dbReference type="GO" id="GO:0016620">
    <property type="term" value="F:oxidoreductase activity, acting on the aldehyde or oxo group of donors, NAD or NADP as acceptor"/>
    <property type="evidence" value="ECO:0007669"/>
    <property type="project" value="InterPro"/>
</dbReference>
<feature type="domain" description="Aldehyde dehydrogenase" evidence="1">
    <location>
        <begin position="279"/>
        <end position="435"/>
    </location>
</feature>
<sequence>MGGGAQRDTPPPHIAPNGGVPSLSPPQVMVPWCWCWCRRGGLGPRWGRCWWQSWGGAGGAAPLPPGVLNVVTGAPPLHRALRDLPGVSAVTSVGDTEDPPLGLWGSRYLRVAPRGGHVIVLILDSADLDSAAAAIMGGGRARPPLPLTLVVLEALVAPLVRRLRALCRGDPLNPDVWGEDTDLLVPVRSLPEALSVLSGLPPPTAASLWTQDLALALDTAQRLPMELVWVNTLEVPQPWGGRGAIEMLRLFGRPPWAPPTPPLDEAPSLGVPDVTLDPGDITAAMGVARRAAMGWARLEASARARVLQGALRELGRPLADGAIEEDARLQGALQRWAARALLMGGAVKEAPGGRFLVTRRPLGVVGVAWSGPRPLRRALELLPPALACGNALVLVAPPSGLEAARRLQKALEAAGLPVGALSVLPGGATASGLPLARERPNGLWLCGGDPDLDWGSIGGDPQVWVPEGGVLDAPPPEADLELELRCTRPHSLWLPLTPDL</sequence>
<reference evidence="2" key="1">
    <citation type="submission" date="2020-03" db="EMBL/GenBank/DDBJ databases">
        <title>Melopsittacus undulatus (budgerigar) genome, bMelUnd1, maternal haplotype with Z.</title>
        <authorList>
            <person name="Gedman G."/>
            <person name="Mountcastle J."/>
            <person name="Haase B."/>
            <person name="Formenti G."/>
            <person name="Wright T."/>
            <person name="Apodaca J."/>
            <person name="Pelan S."/>
            <person name="Chow W."/>
            <person name="Rhie A."/>
            <person name="Howe K."/>
            <person name="Fedrigo O."/>
            <person name="Jarvis E.D."/>
        </authorList>
    </citation>
    <scope>NUCLEOTIDE SEQUENCE [LARGE SCALE GENOMIC DNA]</scope>
</reference>